<dbReference type="GO" id="GO:0004864">
    <property type="term" value="F:protein phosphatase inhibitor activity"/>
    <property type="evidence" value="ECO:0007669"/>
    <property type="project" value="InterPro"/>
</dbReference>
<dbReference type="AlphaFoldDB" id="A0AAD4ISY4"/>
<name>A0AAD4ISY4_PERFH</name>
<sequence>MGAITYDIEIPSSIPAAKMFKAMVLDANTLIPKIMPQVIKTIEILEGDGGVGTVKVIHFGEGSQYKSVKHRVDDIDKENLTRTYSIVEGDALSGVIESITYHIKIIPTEDGGSMQEQKHLQHQG</sequence>
<dbReference type="GO" id="GO:0038023">
    <property type="term" value="F:signaling receptor activity"/>
    <property type="evidence" value="ECO:0007669"/>
    <property type="project" value="InterPro"/>
</dbReference>
<dbReference type="GO" id="GO:0010427">
    <property type="term" value="F:abscisic acid binding"/>
    <property type="evidence" value="ECO:0007669"/>
    <property type="project" value="InterPro"/>
</dbReference>
<evidence type="ECO:0000259" key="2">
    <source>
        <dbReference type="Pfam" id="PF00407"/>
    </source>
</evidence>
<dbReference type="InterPro" id="IPR023393">
    <property type="entry name" value="START-like_dom_sf"/>
</dbReference>
<gene>
    <name evidence="3" type="ORF">C2S53_014814</name>
</gene>
<dbReference type="GO" id="GO:0005737">
    <property type="term" value="C:cytoplasm"/>
    <property type="evidence" value="ECO:0007669"/>
    <property type="project" value="TreeGrafter"/>
</dbReference>
<dbReference type="GO" id="GO:0006952">
    <property type="term" value="P:defense response"/>
    <property type="evidence" value="ECO:0007669"/>
    <property type="project" value="InterPro"/>
</dbReference>
<feature type="domain" description="Bet v I/Major latex protein" evidence="2">
    <location>
        <begin position="1"/>
        <end position="114"/>
    </location>
</feature>
<dbReference type="InterPro" id="IPR000916">
    <property type="entry name" value="Bet_v_I/MLP"/>
</dbReference>
<dbReference type="GO" id="GO:0009738">
    <property type="term" value="P:abscisic acid-activated signaling pathway"/>
    <property type="evidence" value="ECO:0007669"/>
    <property type="project" value="InterPro"/>
</dbReference>
<dbReference type="GO" id="GO:0005634">
    <property type="term" value="C:nucleus"/>
    <property type="evidence" value="ECO:0007669"/>
    <property type="project" value="TreeGrafter"/>
</dbReference>
<proteinExistence type="inferred from homology"/>
<dbReference type="InterPro" id="IPR050279">
    <property type="entry name" value="Plant_def-hormone_signal"/>
</dbReference>
<evidence type="ECO:0000313" key="4">
    <source>
        <dbReference type="Proteomes" id="UP001190926"/>
    </source>
</evidence>
<comment type="similarity">
    <text evidence="1">Belongs to the BetVI family.</text>
</comment>
<accession>A0AAD4ISY4</accession>
<reference evidence="3 4" key="1">
    <citation type="journal article" date="2021" name="Nat. Commun.">
        <title>Incipient diploidization of the medicinal plant Perilla within 10,000 years.</title>
        <authorList>
            <person name="Zhang Y."/>
            <person name="Shen Q."/>
            <person name="Leng L."/>
            <person name="Zhang D."/>
            <person name="Chen S."/>
            <person name="Shi Y."/>
            <person name="Ning Z."/>
            <person name="Chen S."/>
        </authorList>
    </citation>
    <scope>NUCLEOTIDE SEQUENCE [LARGE SCALE GENOMIC DNA]</scope>
    <source>
        <strain evidence="4">cv. PC099</strain>
    </source>
</reference>
<evidence type="ECO:0000256" key="1">
    <source>
        <dbReference type="ARBA" id="ARBA00009744"/>
    </source>
</evidence>
<dbReference type="EMBL" id="SDAM02003674">
    <property type="protein sequence ID" value="KAH6820536.1"/>
    <property type="molecule type" value="Genomic_DNA"/>
</dbReference>
<protein>
    <recommendedName>
        <fullName evidence="2">Bet v I/Major latex protein domain-containing protein</fullName>
    </recommendedName>
</protein>
<keyword evidence="4" id="KW-1185">Reference proteome</keyword>
<dbReference type="Gene3D" id="3.30.530.20">
    <property type="match status" value="1"/>
</dbReference>
<dbReference type="SUPFAM" id="SSF55961">
    <property type="entry name" value="Bet v1-like"/>
    <property type="match status" value="1"/>
</dbReference>
<dbReference type="PANTHER" id="PTHR31213">
    <property type="entry name" value="OS08G0374000 PROTEIN-RELATED"/>
    <property type="match status" value="1"/>
</dbReference>
<dbReference type="InterPro" id="IPR024949">
    <property type="entry name" value="Bet_v_I_allergen"/>
</dbReference>
<dbReference type="CDD" id="cd07816">
    <property type="entry name" value="Bet_v1-like"/>
    <property type="match status" value="1"/>
</dbReference>
<evidence type="ECO:0000313" key="3">
    <source>
        <dbReference type="EMBL" id="KAH6820536.1"/>
    </source>
</evidence>
<dbReference type="Pfam" id="PF00407">
    <property type="entry name" value="Bet_v_1"/>
    <property type="match status" value="1"/>
</dbReference>
<dbReference type="PANTHER" id="PTHR31213:SF55">
    <property type="entry name" value="STRESS-INDUCED PROTEIN SAM22"/>
    <property type="match status" value="1"/>
</dbReference>
<organism evidence="3 4">
    <name type="scientific">Perilla frutescens var. hirtella</name>
    <name type="common">Perilla citriodora</name>
    <name type="synonym">Perilla setoyensis</name>
    <dbReference type="NCBI Taxonomy" id="608512"/>
    <lineage>
        <taxon>Eukaryota</taxon>
        <taxon>Viridiplantae</taxon>
        <taxon>Streptophyta</taxon>
        <taxon>Embryophyta</taxon>
        <taxon>Tracheophyta</taxon>
        <taxon>Spermatophyta</taxon>
        <taxon>Magnoliopsida</taxon>
        <taxon>eudicotyledons</taxon>
        <taxon>Gunneridae</taxon>
        <taxon>Pentapetalae</taxon>
        <taxon>asterids</taxon>
        <taxon>lamiids</taxon>
        <taxon>Lamiales</taxon>
        <taxon>Lamiaceae</taxon>
        <taxon>Nepetoideae</taxon>
        <taxon>Elsholtzieae</taxon>
        <taxon>Perilla</taxon>
    </lineage>
</organism>
<dbReference type="PRINTS" id="PR00634">
    <property type="entry name" value="BETALLERGEN"/>
</dbReference>
<dbReference type="Proteomes" id="UP001190926">
    <property type="component" value="Unassembled WGS sequence"/>
</dbReference>
<comment type="caution">
    <text evidence="3">The sequence shown here is derived from an EMBL/GenBank/DDBJ whole genome shotgun (WGS) entry which is preliminary data.</text>
</comment>
<dbReference type="FunFam" id="3.30.530.20:FF:000007">
    <property type="entry name" value="Major pollen allergen Bet v 1-A"/>
    <property type="match status" value="1"/>
</dbReference>